<dbReference type="STRING" id="405564.SAMN04487905_101285"/>
<dbReference type="GO" id="GO:0004519">
    <property type="term" value="F:endonuclease activity"/>
    <property type="evidence" value="ECO:0007669"/>
    <property type="project" value="UniProtKB-KW"/>
</dbReference>
<evidence type="ECO:0000313" key="5">
    <source>
        <dbReference type="EMBL" id="SDO96949.1"/>
    </source>
</evidence>
<feature type="domain" description="HD Cas3-type" evidence="4">
    <location>
        <begin position="20"/>
        <end position="204"/>
    </location>
</feature>
<dbReference type="CDD" id="cd09641">
    <property type="entry name" value="Cas3''_I"/>
    <property type="match status" value="1"/>
</dbReference>
<sequence length="341" mass="37098">MPDHVPPVADSRFWGEERGLAGACYPVACRGLDAAAMLRRLWREFVSPDLRARFAELLELSEEESRRLLEFWAAAHDIGKITPSFQAQVEIPDGYEPDEVTAPHDEATQHALWPLLIELGCPVEVAKWAAQLLGGHHGRFNAIDRNCRSPVKSRTLGLGDERWARQRSDTLRVWLAVLEPPVPRRFEPAAANVVTGLVILADWLASRIPYVLKRLPDVPERGDVASLDSFLHGSLAEAPAVVAEAGFSPLRLRSGSFAEEFPEFSANELQRDIAERLPSSLGVGKAVGWTAAGGEGEHVVPGGFGAWAAALRGGTTECRAWTGRTVRPCPGPATGNSPTRS</sequence>
<keyword evidence="5" id="KW-0255">Endonuclease</keyword>
<proteinExistence type="predicted"/>
<dbReference type="Pfam" id="PF18019">
    <property type="entry name" value="Cas3_HD"/>
    <property type="match status" value="1"/>
</dbReference>
<keyword evidence="2" id="KW-0378">Hydrolase</keyword>
<protein>
    <submittedName>
        <fullName evidence="5">CRISPR-associated endonuclease Cas3-HD</fullName>
    </submittedName>
</protein>
<dbReference type="Gene3D" id="1.10.3210.30">
    <property type="match status" value="1"/>
</dbReference>
<keyword evidence="3" id="KW-0051">Antiviral defense</keyword>
<dbReference type="EMBL" id="FNJR01000001">
    <property type="protein sequence ID" value="SDO96949.1"/>
    <property type="molecule type" value="Genomic_DNA"/>
</dbReference>
<evidence type="ECO:0000256" key="3">
    <source>
        <dbReference type="ARBA" id="ARBA00023118"/>
    </source>
</evidence>
<accession>A0A1H0NWE0</accession>
<evidence type="ECO:0000259" key="4">
    <source>
        <dbReference type="PROSITE" id="PS51643"/>
    </source>
</evidence>
<evidence type="ECO:0000256" key="1">
    <source>
        <dbReference type="ARBA" id="ARBA00022723"/>
    </source>
</evidence>
<dbReference type="GO" id="GO:0046872">
    <property type="term" value="F:metal ion binding"/>
    <property type="evidence" value="ECO:0007669"/>
    <property type="project" value="UniProtKB-KW"/>
</dbReference>
<dbReference type="GO" id="GO:0016787">
    <property type="term" value="F:hydrolase activity"/>
    <property type="evidence" value="ECO:0007669"/>
    <property type="project" value="UniProtKB-KW"/>
</dbReference>
<dbReference type="PROSITE" id="PS51643">
    <property type="entry name" value="HD_CAS3"/>
    <property type="match status" value="1"/>
</dbReference>
<keyword evidence="1" id="KW-0479">Metal-binding</keyword>
<name>A0A1H0NWE0_9ACTN</name>
<dbReference type="GO" id="GO:0051607">
    <property type="term" value="P:defense response to virus"/>
    <property type="evidence" value="ECO:0007669"/>
    <property type="project" value="UniProtKB-KW"/>
</dbReference>
<dbReference type="InterPro" id="IPR038257">
    <property type="entry name" value="CRISPR-assoc_Cas3_HD_sf"/>
</dbReference>
<dbReference type="NCBIfam" id="TIGR01596">
    <property type="entry name" value="cas3_HD"/>
    <property type="match status" value="1"/>
</dbReference>
<keyword evidence="6" id="KW-1185">Reference proteome</keyword>
<organism evidence="5 6">
    <name type="scientific">Actinopolyspora xinjiangensis</name>
    <dbReference type="NCBI Taxonomy" id="405564"/>
    <lineage>
        <taxon>Bacteria</taxon>
        <taxon>Bacillati</taxon>
        <taxon>Actinomycetota</taxon>
        <taxon>Actinomycetes</taxon>
        <taxon>Actinopolysporales</taxon>
        <taxon>Actinopolysporaceae</taxon>
        <taxon>Actinopolyspora</taxon>
    </lineage>
</organism>
<evidence type="ECO:0000256" key="2">
    <source>
        <dbReference type="ARBA" id="ARBA00022801"/>
    </source>
</evidence>
<dbReference type="Proteomes" id="UP000199497">
    <property type="component" value="Unassembled WGS sequence"/>
</dbReference>
<reference evidence="6" key="1">
    <citation type="submission" date="2016-10" db="EMBL/GenBank/DDBJ databases">
        <authorList>
            <person name="Varghese N."/>
            <person name="Submissions S."/>
        </authorList>
    </citation>
    <scope>NUCLEOTIDE SEQUENCE [LARGE SCALE GENOMIC DNA]</scope>
    <source>
        <strain evidence="6">DSM 46732</strain>
    </source>
</reference>
<dbReference type="AlphaFoldDB" id="A0A1H0NWE0"/>
<keyword evidence="5" id="KW-0540">Nuclease</keyword>
<evidence type="ECO:0000313" key="6">
    <source>
        <dbReference type="Proteomes" id="UP000199497"/>
    </source>
</evidence>
<dbReference type="InterPro" id="IPR006483">
    <property type="entry name" value="CRISPR-assoc_Cas3_HD"/>
</dbReference>
<gene>
    <name evidence="5" type="ORF">SAMN04487905_101285</name>
</gene>